<keyword evidence="2" id="KW-0812">Transmembrane</keyword>
<evidence type="ECO:0000256" key="1">
    <source>
        <dbReference type="SAM" id="MobiDB-lite"/>
    </source>
</evidence>
<name>A0ABQ2UY21_9ACTN</name>
<feature type="region of interest" description="Disordered" evidence="1">
    <location>
        <begin position="77"/>
        <end position="109"/>
    </location>
</feature>
<dbReference type="Proteomes" id="UP000654471">
    <property type="component" value="Unassembled WGS sequence"/>
</dbReference>
<keyword evidence="4" id="KW-1185">Reference proteome</keyword>
<reference evidence="4" key="1">
    <citation type="journal article" date="2019" name="Int. J. Syst. Evol. Microbiol.">
        <title>The Global Catalogue of Microorganisms (GCM) 10K type strain sequencing project: providing services to taxonomists for standard genome sequencing and annotation.</title>
        <authorList>
            <consortium name="The Broad Institute Genomics Platform"/>
            <consortium name="The Broad Institute Genome Sequencing Center for Infectious Disease"/>
            <person name="Wu L."/>
            <person name="Ma J."/>
        </authorList>
    </citation>
    <scope>NUCLEOTIDE SEQUENCE [LARGE SCALE GENOMIC DNA]</scope>
    <source>
        <strain evidence="4">JCM 3399</strain>
    </source>
</reference>
<keyword evidence="2" id="KW-1133">Transmembrane helix</keyword>
<feature type="compositionally biased region" description="Low complexity" evidence="1">
    <location>
        <begin position="84"/>
        <end position="97"/>
    </location>
</feature>
<evidence type="ECO:0000313" key="3">
    <source>
        <dbReference type="EMBL" id="GGU58345.1"/>
    </source>
</evidence>
<evidence type="ECO:0000313" key="4">
    <source>
        <dbReference type="Proteomes" id="UP000654471"/>
    </source>
</evidence>
<feature type="compositionally biased region" description="Polar residues" evidence="1">
    <location>
        <begin position="98"/>
        <end position="109"/>
    </location>
</feature>
<dbReference type="EMBL" id="BMRP01000006">
    <property type="protein sequence ID" value="GGU58345.1"/>
    <property type="molecule type" value="Genomic_DNA"/>
</dbReference>
<organism evidence="3 4">
    <name type="scientific">Streptomyces albospinus</name>
    <dbReference type="NCBI Taxonomy" id="285515"/>
    <lineage>
        <taxon>Bacteria</taxon>
        <taxon>Bacillati</taxon>
        <taxon>Actinomycetota</taxon>
        <taxon>Actinomycetes</taxon>
        <taxon>Kitasatosporales</taxon>
        <taxon>Streptomycetaceae</taxon>
        <taxon>Streptomyces</taxon>
    </lineage>
</organism>
<keyword evidence="2" id="KW-0472">Membrane</keyword>
<evidence type="ECO:0000256" key="2">
    <source>
        <dbReference type="SAM" id="Phobius"/>
    </source>
</evidence>
<gene>
    <name evidence="3" type="ORF">GCM10010211_24120</name>
</gene>
<accession>A0ABQ2UY21</accession>
<protein>
    <submittedName>
        <fullName evidence="3">Uncharacterized protein</fullName>
    </submittedName>
</protein>
<sequence length="244" mass="25642">MPGIPAWAPPGGVPGGTGRGVSGWLWAIGGAVAATAIGASVMFATGGFSSAPDPDLKGYAYKNDLCAATSMTPFENAHFQTKPSTGSAGSASSGSSTENPQHSGVQQPSMDSMWCNVTLTPDGAGSTGYSSTWLNNAVTLHKKSDPTPEFADTYRSWEKQQASVHYKVESVSDLGDEAYLVTRDDASNNNGSYVVLAVRDGWMTYQSTWSSYTSSAGTSKPPTTAEITTMLETSAKETLRRLKE</sequence>
<proteinExistence type="predicted"/>
<comment type="caution">
    <text evidence="3">The sequence shown here is derived from an EMBL/GenBank/DDBJ whole genome shotgun (WGS) entry which is preliminary data.</text>
</comment>
<dbReference type="RefSeq" id="WP_229852163.1">
    <property type="nucleotide sequence ID" value="NZ_BMRP01000006.1"/>
</dbReference>
<feature type="transmembrane region" description="Helical" evidence="2">
    <location>
        <begin position="24"/>
        <end position="48"/>
    </location>
</feature>